<feature type="region of interest" description="Disordered" evidence="1">
    <location>
        <begin position="1"/>
        <end position="90"/>
    </location>
</feature>
<evidence type="ECO:0000313" key="3">
    <source>
        <dbReference type="Proteomes" id="UP000823388"/>
    </source>
</evidence>
<comment type="caution">
    <text evidence="2">The sequence shown here is derived from an EMBL/GenBank/DDBJ whole genome shotgun (WGS) entry which is preliminary data.</text>
</comment>
<feature type="compositionally biased region" description="Basic and acidic residues" evidence="1">
    <location>
        <begin position="45"/>
        <end position="57"/>
    </location>
</feature>
<name>A0A8T0T2A8_PANVG</name>
<dbReference type="EMBL" id="CM029045">
    <property type="protein sequence ID" value="KAG2603373.1"/>
    <property type="molecule type" value="Genomic_DNA"/>
</dbReference>
<keyword evidence="3" id="KW-1185">Reference proteome</keyword>
<dbReference type="Proteomes" id="UP000823388">
    <property type="component" value="Chromosome 5K"/>
</dbReference>
<gene>
    <name evidence="2" type="ORF">PVAP13_5KG766700</name>
</gene>
<accession>A0A8T0T2A8</accession>
<evidence type="ECO:0000313" key="2">
    <source>
        <dbReference type="EMBL" id="KAG2603373.1"/>
    </source>
</evidence>
<reference evidence="2" key="1">
    <citation type="submission" date="2020-05" db="EMBL/GenBank/DDBJ databases">
        <title>WGS assembly of Panicum virgatum.</title>
        <authorList>
            <person name="Lovell J.T."/>
            <person name="Jenkins J."/>
            <person name="Shu S."/>
            <person name="Juenger T.E."/>
            <person name="Schmutz J."/>
        </authorList>
    </citation>
    <scope>NUCLEOTIDE SEQUENCE</scope>
    <source>
        <strain evidence="2">AP13</strain>
    </source>
</reference>
<protein>
    <submittedName>
        <fullName evidence="2">Uncharacterized protein</fullName>
    </submittedName>
</protein>
<evidence type="ECO:0000256" key="1">
    <source>
        <dbReference type="SAM" id="MobiDB-lite"/>
    </source>
</evidence>
<sequence length="90" mass="8908">MSRHRRQPSRALPLDFNVDDDEGSAGAAKGDGSQKPAGAGSGGVRGDHAAKGPEGHTSKKPPPPTGSRSSAEGAAQHKSQADAPTGAGGR</sequence>
<dbReference type="AlphaFoldDB" id="A0A8T0T2A8"/>
<organism evidence="2 3">
    <name type="scientific">Panicum virgatum</name>
    <name type="common">Blackwell switchgrass</name>
    <dbReference type="NCBI Taxonomy" id="38727"/>
    <lineage>
        <taxon>Eukaryota</taxon>
        <taxon>Viridiplantae</taxon>
        <taxon>Streptophyta</taxon>
        <taxon>Embryophyta</taxon>
        <taxon>Tracheophyta</taxon>
        <taxon>Spermatophyta</taxon>
        <taxon>Magnoliopsida</taxon>
        <taxon>Liliopsida</taxon>
        <taxon>Poales</taxon>
        <taxon>Poaceae</taxon>
        <taxon>PACMAD clade</taxon>
        <taxon>Panicoideae</taxon>
        <taxon>Panicodae</taxon>
        <taxon>Paniceae</taxon>
        <taxon>Panicinae</taxon>
        <taxon>Panicum</taxon>
        <taxon>Panicum sect. Hiantes</taxon>
    </lineage>
</organism>
<proteinExistence type="predicted"/>